<comment type="domain">
    <text evidence="7">The N-terminal region contains the highly conserved SGGXDS motif, predicted to be a P-loop motif involved in ATP binding.</text>
</comment>
<dbReference type="HAMAP" id="MF_01161">
    <property type="entry name" value="tRNA_Ile_lys_synt"/>
    <property type="match status" value="1"/>
</dbReference>
<dbReference type="SUPFAM" id="SSF52402">
    <property type="entry name" value="Adenine nucleotide alpha hydrolases-like"/>
    <property type="match status" value="1"/>
</dbReference>
<evidence type="ECO:0000256" key="2">
    <source>
        <dbReference type="ARBA" id="ARBA00022598"/>
    </source>
</evidence>
<dbReference type="GO" id="GO:0005524">
    <property type="term" value="F:ATP binding"/>
    <property type="evidence" value="ECO:0007669"/>
    <property type="project" value="UniProtKB-UniRule"/>
</dbReference>
<evidence type="ECO:0000259" key="8">
    <source>
        <dbReference type="Pfam" id="PF01171"/>
    </source>
</evidence>
<dbReference type="PANTHER" id="PTHR43033:SF1">
    <property type="entry name" value="TRNA(ILE)-LYSIDINE SYNTHASE-RELATED"/>
    <property type="match status" value="1"/>
</dbReference>
<keyword evidence="2 7" id="KW-0436">Ligase</keyword>
<dbReference type="Pfam" id="PF01171">
    <property type="entry name" value="ATP_bind_3"/>
    <property type="match status" value="1"/>
</dbReference>
<dbReference type="AlphaFoldDB" id="A0A1R4ET74"/>
<dbReference type="Pfam" id="PF09179">
    <property type="entry name" value="TilS"/>
    <property type="match status" value="1"/>
</dbReference>
<evidence type="ECO:0000256" key="5">
    <source>
        <dbReference type="ARBA" id="ARBA00022840"/>
    </source>
</evidence>
<feature type="domain" description="tRNA(Ile)-lysidine/2-thiocytidine synthase N-terminal" evidence="8">
    <location>
        <begin position="1"/>
        <end position="174"/>
    </location>
</feature>
<dbReference type="Gene3D" id="1.20.59.20">
    <property type="match status" value="1"/>
</dbReference>
<protein>
    <recommendedName>
        <fullName evidence="7">tRNA(Ile)-lysidine synthase</fullName>
        <ecNumber evidence="7">6.3.4.19</ecNumber>
    </recommendedName>
    <alternativeName>
        <fullName evidence="7">tRNA(Ile)-2-lysyl-cytidine synthase</fullName>
    </alternativeName>
    <alternativeName>
        <fullName evidence="7">tRNA(Ile)-lysidine synthetase</fullName>
    </alternativeName>
</protein>
<comment type="subcellular location">
    <subcellularLocation>
        <location evidence="7">Cytoplasm</location>
    </subcellularLocation>
</comment>
<reference evidence="10 11" key="1">
    <citation type="submission" date="2017-02" db="EMBL/GenBank/DDBJ databases">
        <authorList>
            <person name="Peterson S.W."/>
        </authorList>
    </citation>
    <scope>NUCLEOTIDE SEQUENCE [LARGE SCALE GENOMIC DNA]</scope>
    <source>
        <strain evidence="10 11">B Ar 00.02</strain>
    </source>
</reference>
<dbReference type="RefSeq" id="WP_241895478.1">
    <property type="nucleotide sequence ID" value="NZ_FUHW01000004.1"/>
</dbReference>
<evidence type="ECO:0000313" key="10">
    <source>
        <dbReference type="EMBL" id="SJM46860.1"/>
    </source>
</evidence>
<dbReference type="InterPro" id="IPR015262">
    <property type="entry name" value="tRNA_Ile_lys_synt_subst-bd"/>
</dbReference>
<evidence type="ECO:0000256" key="7">
    <source>
        <dbReference type="HAMAP-Rule" id="MF_01161"/>
    </source>
</evidence>
<dbReference type="InterPro" id="IPR011063">
    <property type="entry name" value="TilS/TtcA_N"/>
</dbReference>
<comment type="catalytic activity">
    <reaction evidence="6 7">
        <text>cytidine(34) in tRNA(Ile2) + L-lysine + ATP = lysidine(34) in tRNA(Ile2) + AMP + diphosphate + H(+)</text>
        <dbReference type="Rhea" id="RHEA:43744"/>
        <dbReference type="Rhea" id="RHEA-COMP:10625"/>
        <dbReference type="Rhea" id="RHEA-COMP:10670"/>
        <dbReference type="ChEBI" id="CHEBI:15378"/>
        <dbReference type="ChEBI" id="CHEBI:30616"/>
        <dbReference type="ChEBI" id="CHEBI:32551"/>
        <dbReference type="ChEBI" id="CHEBI:33019"/>
        <dbReference type="ChEBI" id="CHEBI:82748"/>
        <dbReference type="ChEBI" id="CHEBI:83665"/>
        <dbReference type="ChEBI" id="CHEBI:456215"/>
        <dbReference type="EC" id="6.3.4.19"/>
    </reaction>
</comment>
<dbReference type="Gene3D" id="3.40.50.620">
    <property type="entry name" value="HUPs"/>
    <property type="match status" value="1"/>
</dbReference>
<dbReference type="EMBL" id="FUHW01000004">
    <property type="protein sequence ID" value="SJM46860.1"/>
    <property type="molecule type" value="Genomic_DNA"/>
</dbReference>
<keyword evidence="3 7" id="KW-0819">tRNA processing</keyword>
<keyword evidence="11" id="KW-1185">Reference proteome</keyword>
<dbReference type="Proteomes" id="UP000195913">
    <property type="component" value="Unassembled WGS sequence"/>
</dbReference>
<dbReference type="GO" id="GO:0006400">
    <property type="term" value="P:tRNA modification"/>
    <property type="evidence" value="ECO:0007669"/>
    <property type="project" value="UniProtKB-UniRule"/>
</dbReference>
<dbReference type="GO" id="GO:0032267">
    <property type="term" value="F:tRNA(Ile)-lysidine synthase activity"/>
    <property type="evidence" value="ECO:0007669"/>
    <property type="project" value="UniProtKB-EC"/>
</dbReference>
<feature type="binding site" evidence="7">
    <location>
        <begin position="6"/>
        <end position="11"/>
    </location>
    <ligand>
        <name>ATP</name>
        <dbReference type="ChEBI" id="CHEBI:30616"/>
    </ligand>
</feature>
<dbReference type="SUPFAM" id="SSF82829">
    <property type="entry name" value="MesJ substrate recognition domain-like"/>
    <property type="match status" value="1"/>
</dbReference>
<keyword evidence="4 7" id="KW-0547">Nucleotide-binding</keyword>
<evidence type="ECO:0000256" key="4">
    <source>
        <dbReference type="ARBA" id="ARBA00022741"/>
    </source>
</evidence>
<gene>
    <name evidence="7" type="primary">tilS</name>
    <name evidence="10" type="ORF">FM101_00650</name>
</gene>
<dbReference type="NCBIfam" id="TIGR02432">
    <property type="entry name" value="lysidine_TilS_N"/>
    <property type="match status" value="1"/>
</dbReference>
<proteinExistence type="inferred from homology"/>
<dbReference type="GO" id="GO:0005737">
    <property type="term" value="C:cytoplasm"/>
    <property type="evidence" value="ECO:0007669"/>
    <property type="project" value="UniProtKB-SubCell"/>
</dbReference>
<dbReference type="CDD" id="cd01992">
    <property type="entry name" value="TilS_N"/>
    <property type="match status" value="1"/>
</dbReference>
<sequence length="318" mass="32770">MLIGCSGGADSLALAAAASFLAAKQQLRVGAIIVDHGLQTGSADVAHTAANQLRGLGLEPVLVRRVAPAGTTEAEARSARYAAFEQALADTGATAVLLGHTLDDQAEQVLLGLARGSGTRSLAGMPAARGPYVRPLLGLRRADTEAICAHEGLDYWVDPTNADTSLLRNRVRHELLPLLEDALGPGLAEALARTATLTRRDADHLEAETAEVAARIELPCPDPSGVLLDLSLLRGLDPALLGRVLRAAVVHCGAPAPGFERVAALEKLVGGGGSAGPIQLDGHAEARRHRAGTHPETVRAVIAITGPGSAPTPGLWQS</sequence>
<accession>A0A1R4ET74</accession>
<comment type="similarity">
    <text evidence="7">Belongs to the tRNA(Ile)-lysidine synthase family.</text>
</comment>
<feature type="domain" description="tRNA(Ile)-lysidine synthase substrate-binding" evidence="9">
    <location>
        <begin position="228"/>
        <end position="290"/>
    </location>
</feature>
<keyword evidence="1 7" id="KW-0963">Cytoplasm</keyword>
<evidence type="ECO:0000256" key="1">
    <source>
        <dbReference type="ARBA" id="ARBA00022490"/>
    </source>
</evidence>
<dbReference type="InterPro" id="IPR014729">
    <property type="entry name" value="Rossmann-like_a/b/a_fold"/>
</dbReference>
<comment type="function">
    <text evidence="7">Ligates lysine onto the cytidine present at position 34 of the AUA codon-specific tRNA(Ile) that contains the anticodon CAU, in an ATP-dependent manner. Cytidine is converted to lysidine, thus changing the amino acid specificity of the tRNA from methionine to isoleucine.</text>
</comment>
<organism evidence="10 11">
    <name type="scientific">Arthrobacter rhombi</name>
    <dbReference type="NCBI Taxonomy" id="71253"/>
    <lineage>
        <taxon>Bacteria</taxon>
        <taxon>Bacillati</taxon>
        <taxon>Actinomycetota</taxon>
        <taxon>Actinomycetes</taxon>
        <taxon>Micrococcales</taxon>
        <taxon>Micrococcaceae</taxon>
        <taxon>Arthrobacter</taxon>
    </lineage>
</organism>
<keyword evidence="5 7" id="KW-0067">ATP-binding</keyword>
<evidence type="ECO:0000256" key="3">
    <source>
        <dbReference type="ARBA" id="ARBA00022694"/>
    </source>
</evidence>
<name>A0A1R4ET74_9MICC</name>
<dbReference type="PANTHER" id="PTHR43033">
    <property type="entry name" value="TRNA(ILE)-LYSIDINE SYNTHASE-RELATED"/>
    <property type="match status" value="1"/>
</dbReference>
<evidence type="ECO:0000313" key="11">
    <source>
        <dbReference type="Proteomes" id="UP000195913"/>
    </source>
</evidence>
<evidence type="ECO:0000256" key="6">
    <source>
        <dbReference type="ARBA" id="ARBA00048539"/>
    </source>
</evidence>
<dbReference type="InterPro" id="IPR012795">
    <property type="entry name" value="tRNA_Ile_lys_synt_N"/>
</dbReference>
<dbReference type="EC" id="6.3.4.19" evidence="7"/>
<dbReference type="InterPro" id="IPR012094">
    <property type="entry name" value="tRNA_Ile_lys_synt"/>
</dbReference>
<evidence type="ECO:0000259" key="9">
    <source>
        <dbReference type="Pfam" id="PF09179"/>
    </source>
</evidence>